<organism evidence="2 3">
    <name type="scientific">Lelliottia nimipressuralis</name>
    <dbReference type="NCBI Taxonomy" id="69220"/>
    <lineage>
        <taxon>Bacteria</taxon>
        <taxon>Pseudomonadati</taxon>
        <taxon>Pseudomonadota</taxon>
        <taxon>Gammaproteobacteria</taxon>
        <taxon>Enterobacterales</taxon>
        <taxon>Enterobacteriaceae</taxon>
        <taxon>Lelliottia</taxon>
    </lineage>
</organism>
<dbReference type="EMBL" id="VTFR01000018">
    <property type="protein sequence ID" value="TYT28536.1"/>
    <property type="molecule type" value="Genomic_DNA"/>
</dbReference>
<reference evidence="2 3" key="1">
    <citation type="submission" date="2019-08" db="EMBL/GenBank/DDBJ databases">
        <title>The draft genome of Lelliottia nimipressuralis strain CICC 24156.</title>
        <authorList>
            <person name="Wu W."/>
            <person name="Feng Y."/>
            <person name="Zong Z."/>
        </authorList>
    </citation>
    <scope>NUCLEOTIDE SEQUENCE [LARGE SCALE GENOMIC DNA]</scope>
    <source>
        <strain evidence="2 3">CICC 24156</strain>
    </source>
</reference>
<feature type="region of interest" description="Disordered" evidence="1">
    <location>
        <begin position="1"/>
        <end position="22"/>
    </location>
</feature>
<feature type="compositionally biased region" description="Basic and acidic residues" evidence="1">
    <location>
        <begin position="1"/>
        <end position="11"/>
    </location>
</feature>
<gene>
    <name evidence="2" type="ORF">FZO59_21790</name>
</gene>
<evidence type="ECO:0000313" key="2">
    <source>
        <dbReference type="EMBL" id="TYT28536.1"/>
    </source>
</evidence>
<sequence length="232" mass="25885">MNHISDKRSISDRTSASNHFPDAQVPASRLQNFIDELAEDVRSGNTQVSADSMAQTDALFAIDTIVGYLMHRAVTSQTREKKTQLRRLYSKALFIQTLEQDGGIYSSAKAAEVLGKTKTTVKNWKDTGRLLAVEIDGEFYFPAFQFTEDKPISDRGVLKGLPELLQALQANKNLSDRLQYSFFMEKRNTVLNGLQPAGRTFTIAEILKTAPGPQLMAELHRLVRVYGTQDAA</sequence>
<name>A0ABY3NWU9_9ENTR</name>
<evidence type="ECO:0000256" key="1">
    <source>
        <dbReference type="SAM" id="MobiDB-lite"/>
    </source>
</evidence>
<accession>A0ABY3NWU9</accession>
<keyword evidence="3" id="KW-1185">Reference proteome</keyword>
<dbReference type="Proteomes" id="UP000323910">
    <property type="component" value="Unassembled WGS sequence"/>
</dbReference>
<evidence type="ECO:0000313" key="3">
    <source>
        <dbReference type="Proteomes" id="UP000323910"/>
    </source>
</evidence>
<evidence type="ECO:0008006" key="4">
    <source>
        <dbReference type="Google" id="ProtNLM"/>
    </source>
</evidence>
<dbReference type="RefSeq" id="WP_129036403.1">
    <property type="nucleotide sequence ID" value="NZ_SDDX01000041.1"/>
</dbReference>
<proteinExistence type="predicted"/>
<comment type="caution">
    <text evidence="2">The sequence shown here is derived from an EMBL/GenBank/DDBJ whole genome shotgun (WGS) entry which is preliminary data.</text>
</comment>
<protein>
    <recommendedName>
        <fullName evidence="4">DNA-binding protein</fullName>
    </recommendedName>
</protein>